<evidence type="ECO:0000256" key="4">
    <source>
        <dbReference type="SAM" id="Phobius"/>
    </source>
</evidence>
<keyword evidence="7" id="KW-1185">Reference proteome</keyword>
<reference evidence="6 7" key="1">
    <citation type="submission" date="2017-10" db="EMBL/GenBank/DDBJ databases">
        <title>Sequencing the genomes of 1000 actinobacteria strains.</title>
        <authorList>
            <person name="Klenk H.-P."/>
        </authorList>
    </citation>
    <scope>NUCLEOTIDE SEQUENCE [LARGE SCALE GENOMIC DNA]</scope>
    <source>
        <strain evidence="6 7">DSM 21801</strain>
    </source>
</reference>
<feature type="domain" description="CNNM transmembrane" evidence="5">
    <location>
        <begin position="1"/>
        <end position="202"/>
    </location>
</feature>
<evidence type="ECO:0000259" key="5">
    <source>
        <dbReference type="PROSITE" id="PS51846"/>
    </source>
</evidence>
<dbReference type="Gene3D" id="3.10.580.10">
    <property type="entry name" value="CBS-domain"/>
    <property type="match status" value="1"/>
</dbReference>
<dbReference type="InterPro" id="IPR051676">
    <property type="entry name" value="UPF0053_domain"/>
</dbReference>
<dbReference type="GO" id="GO:0005886">
    <property type="term" value="C:plasma membrane"/>
    <property type="evidence" value="ECO:0007669"/>
    <property type="project" value="UniProtKB-SubCell"/>
</dbReference>
<organism evidence="6 7">
    <name type="scientific">Serinibacter salmoneus</name>
    <dbReference type="NCBI Taxonomy" id="556530"/>
    <lineage>
        <taxon>Bacteria</taxon>
        <taxon>Bacillati</taxon>
        <taxon>Actinomycetota</taxon>
        <taxon>Actinomycetes</taxon>
        <taxon>Micrococcales</taxon>
        <taxon>Beutenbergiaceae</taxon>
        <taxon>Serinibacter</taxon>
    </lineage>
</organism>
<protein>
    <submittedName>
        <fullName evidence="6">CBS domain containing-hemolysin-like protein</fullName>
    </submittedName>
</protein>
<evidence type="ECO:0000313" key="6">
    <source>
        <dbReference type="EMBL" id="PFG18634.1"/>
    </source>
</evidence>
<evidence type="ECO:0000313" key="7">
    <source>
        <dbReference type="Proteomes" id="UP000224915"/>
    </source>
</evidence>
<dbReference type="Proteomes" id="UP000224915">
    <property type="component" value="Unassembled WGS sequence"/>
</dbReference>
<evidence type="ECO:0000256" key="2">
    <source>
        <dbReference type="ARBA" id="ARBA00022475"/>
    </source>
</evidence>
<dbReference type="Gene3D" id="3.90.1280.20">
    <property type="match status" value="1"/>
</dbReference>
<dbReference type="PROSITE" id="PS51846">
    <property type="entry name" value="CNNM"/>
    <property type="match status" value="1"/>
</dbReference>
<feature type="transmembrane region" description="Helical" evidence="4">
    <location>
        <begin position="51"/>
        <end position="76"/>
    </location>
</feature>
<dbReference type="InterPro" id="IPR046342">
    <property type="entry name" value="CBS_dom_sf"/>
</dbReference>
<evidence type="ECO:0000256" key="1">
    <source>
        <dbReference type="ARBA" id="ARBA00004651"/>
    </source>
</evidence>
<dbReference type="AlphaFoldDB" id="A0A2A9CW33"/>
<dbReference type="PANTHER" id="PTHR43099:SF5">
    <property type="entry name" value="HLYC_CORC FAMILY TRANSPORTER"/>
    <property type="match status" value="1"/>
</dbReference>
<dbReference type="RefSeq" id="WP_098467885.1">
    <property type="nucleotide sequence ID" value="NZ_PDJD01000001.1"/>
</dbReference>
<gene>
    <name evidence="6" type="ORF">ATL40_0177</name>
</gene>
<keyword evidence="2" id="KW-1003">Cell membrane</keyword>
<accession>A0A2A9CW33</accession>
<dbReference type="Pfam" id="PF00571">
    <property type="entry name" value="CBS"/>
    <property type="match status" value="1"/>
</dbReference>
<keyword evidence="3 4" id="KW-1133">Transmembrane helix</keyword>
<feature type="transmembrane region" description="Helical" evidence="4">
    <location>
        <begin position="6"/>
        <end position="30"/>
    </location>
</feature>
<sequence>MSIWTTLAITAALILASAFFVVIEFALLGARRHRLEAMAPTDRAARSALRAMNELTIMLAVAQLGITACTFALGAITEPAVHHLLSPVLDEWGLPYWLADGIAFALALGVVTFLHLVVGEMTPKSWAIAHPELAARLVGPPARALAWLFRPILVMVNAMANWLVARAGVEPVERAAVGGRDAETIRQLVEYSGQVGSLEPRLQSQISQVMDLQKQTVGDLTRPGYPTSVAHGATVADVRREATRTGHLRILVRDDADRATGVVHVRDILVANDADLARDFVRAPLVLPADLTVYEGLSQMQAASVQLAVVDHPEGTRVVTLADVIRRVLPIGAQGRSGN</sequence>
<comment type="caution">
    <text evidence="6">The sequence shown here is derived from an EMBL/GenBank/DDBJ whole genome shotgun (WGS) entry which is preliminary data.</text>
</comment>
<keyword evidence="3 4" id="KW-0472">Membrane</keyword>
<proteinExistence type="predicted"/>
<keyword evidence="3 4" id="KW-0812">Transmembrane</keyword>
<dbReference type="Pfam" id="PF01595">
    <property type="entry name" value="CNNM"/>
    <property type="match status" value="1"/>
</dbReference>
<feature type="transmembrane region" description="Helical" evidence="4">
    <location>
        <begin position="96"/>
        <end position="118"/>
    </location>
</feature>
<dbReference type="PANTHER" id="PTHR43099">
    <property type="entry name" value="UPF0053 PROTEIN YRKA"/>
    <property type="match status" value="1"/>
</dbReference>
<evidence type="ECO:0000256" key="3">
    <source>
        <dbReference type="PROSITE-ProRule" id="PRU01193"/>
    </source>
</evidence>
<comment type="subcellular location">
    <subcellularLocation>
        <location evidence="1">Cell membrane</location>
        <topology evidence="1">Multi-pass membrane protein</topology>
    </subcellularLocation>
</comment>
<dbReference type="EMBL" id="PDJD01000001">
    <property type="protein sequence ID" value="PFG18634.1"/>
    <property type="molecule type" value="Genomic_DNA"/>
</dbReference>
<dbReference type="OrthoDB" id="110231at2"/>
<name>A0A2A9CW33_9MICO</name>
<dbReference type="InterPro" id="IPR002550">
    <property type="entry name" value="CNNM"/>
</dbReference>
<dbReference type="SUPFAM" id="SSF54631">
    <property type="entry name" value="CBS-domain pair"/>
    <property type="match status" value="1"/>
</dbReference>
<dbReference type="InterPro" id="IPR000644">
    <property type="entry name" value="CBS_dom"/>
</dbReference>